<keyword evidence="1" id="KW-0805">Transcription regulation</keyword>
<dbReference type="InterPro" id="IPR051011">
    <property type="entry name" value="Metal_resp_trans_reg"/>
</dbReference>
<dbReference type="InterPro" id="IPR011991">
    <property type="entry name" value="ArsR-like_HTH"/>
</dbReference>
<dbReference type="InterPro" id="IPR001845">
    <property type="entry name" value="HTH_ArsR_DNA-bd_dom"/>
</dbReference>
<comment type="caution">
    <text evidence="5">The sequence shown here is derived from an EMBL/GenBank/DDBJ whole genome shotgun (WGS) entry which is preliminary data.</text>
</comment>
<dbReference type="OrthoDB" id="9802016at2"/>
<reference evidence="5 6" key="1">
    <citation type="submission" date="2019-08" db="EMBL/GenBank/DDBJ databases">
        <title>Genome of Phaeodactylibacter luteus.</title>
        <authorList>
            <person name="Bowman J.P."/>
        </authorList>
    </citation>
    <scope>NUCLEOTIDE SEQUENCE [LARGE SCALE GENOMIC DNA]</scope>
    <source>
        <strain evidence="5 6">KCTC 42180</strain>
    </source>
</reference>
<dbReference type="PANTHER" id="PTHR43132">
    <property type="entry name" value="ARSENICAL RESISTANCE OPERON REPRESSOR ARSR-RELATED"/>
    <property type="match status" value="1"/>
</dbReference>
<dbReference type="PANTHER" id="PTHR43132:SF2">
    <property type="entry name" value="ARSENICAL RESISTANCE OPERON REPRESSOR ARSR-RELATED"/>
    <property type="match status" value="1"/>
</dbReference>
<organism evidence="5 6">
    <name type="scientific">Phaeodactylibacter luteus</name>
    <dbReference type="NCBI Taxonomy" id="1564516"/>
    <lineage>
        <taxon>Bacteria</taxon>
        <taxon>Pseudomonadati</taxon>
        <taxon>Bacteroidota</taxon>
        <taxon>Saprospiria</taxon>
        <taxon>Saprospirales</taxon>
        <taxon>Haliscomenobacteraceae</taxon>
        <taxon>Phaeodactylibacter</taxon>
    </lineage>
</organism>
<dbReference type="GO" id="GO:0003700">
    <property type="term" value="F:DNA-binding transcription factor activity"/>
    <property type="evidence" value="ECO:0007669"/>
    <property type="project" value="InterPro"/>
</dbReference>
<name>A0A5C6S9C7_9BACT</name>
<dbReference type="Proteomes" id="UP000321580">
    <property type="component" value="Unassembled WGS sequence"/>
</dbReference>
<dbReference type="SUPFAM" id="SSF46785">
    <property type="entry name" value="Winged helix' DNA-binding domain"/>
    <property type="match status" value="1"/>
</dbReference>
<evidence type="ECO:0000256" key="1">
    <source>
        <dbReference type="ARBA" id="ARBA00023015"/>
    </source>
</evidence>
<evidence type="ECO:0000259" key="4">
    <source>
        <dbReference type="PROSITE" id="PS50987"/>
    </source>
</evidence>
<dbReference type="InterPro" id="IPR036390">
    <property type="entry name" value="WH_DNA-bd_sf"/>
</dbReference>
<evidence type="ECO:0000313" key="5">
    <source>
        <dbReference type="EMBL" id="TXB70184.1"/>
    </source>
</evidence>
<evidence type="ECO:0000256" key="3">
    <source>
        <dbReference type="ARBA" id="ARBA00023163"/>
    </source>
</evidence>
<proteinExistence type="predicted"/>
<dbReference type="CDD" id="cd00090">
    <property type="entry name" value="HTH_ARSR"/>
    <property type="match status" value="1"/>
</dbReference>
<dbReference type="PRINTS" id="PR00778">
    <property type="entry name" value="HTHARSR"/>
</dbReference>
<dbReference type="PROSITE" id="PS50987">
    <property type="entry name" value="HTH_ARSR_2"/>
    <property type="match status" value="1"/>
</dbReference>
<dbReference type="Gene3D" id="1.10.10.10">
    <property type="entry name" value="Winged helix-like DNA-binding domain superfamily/Winged helix DNA-binding domain"/>
    <property type="match status" value="1"/>
</dbReference>
<evidence type="ECO:0000256" key="2">
    <source>
        <dbReference type="ARBA" id="ARBA00023125"/>
    </source>
</evidence>
<dbReference type="NCBIfam" id="NF033788">
    <property type="entry name" value="HTH_metalloreg"/>
    <property type="match status" value="1"/>
</dbReference>
<dbReference type="RefSeq" id="WP_147165416.1">
    <property type="nucleotide sequence ID" value="NZ_VOOR01000001.1"/>
</dbReference>
<dbReference type="AlphaFoldDB" id="A0A5C6S9C7"/>
<dbReference type="EMBL" id="VOOR01000001">
    <property type="protein sequence ID" value="TXB70184.1"/>
    <property type="molecule type" value="Genomic_DNA"/>
</dbReference>
<keyword evidence="6" id="KW-1185">Reference proteome</keyword>
<keyword evidence="3" id="KW-0804">Transcription</keyword>
<keyword evidence="2" id="KW-0238">DNA-binding</keyword>
<protein>
    <submittedName>
        <fullName evidence="5">Helix-turn-helix transcriptional regulator</fullName>
    </submittedName>
</protein>
<sequence>MKTHFNVHFLEDSTETLRAIAHPIRIAIIDLLSNNGQMTVTDIYQHLQIEQAIASHHLRILKNKDVVVVERDGKNSLYSLTRPEFHEIIKTLIKVL</sequence>
<dbReference type="InterPro" id="IPR036388">
    <property type="entry name" value="WH-like_DNA-bd_sf"/>
</dbReference>
<dbReference type="GO" id="GO:0003677">
    <property type="term" value="F:DNA binding"/>
    <property type="evidence" value="ECO:0007669"/>
    <property type="project" value="UniProtKB-KW"/>
</dbReference>
<dbReference type="SMART" id="SM00418">
    <property type="entry name" value="HTH_ARSR"/>
    <property type="match status" value="1"/>
</dbReference>
<gene>
    <name evidence="5" type="ORF">FRY97_00320</name>
</gene>
<dbReference type="Pfam" id="PF01022">
    <property type="entry name" value="HTH_5"/>
    <property type="match status" value="1"/>
</dbReference>
<evidence type="ECO:0000313" key="6">
    <source>
        <dbReference type="Proteomes" id="UP000321580"/>
    </source>
</evidence>
<feature type="domain" description="HTH arsR-type" evidence="4">
    <location>
        <begin position="5"/>
        <end position="96"/>
    </location>
</feature>
<accession>A0A5C6S9C7</accession>